<comment type="function">
    <text evidence="12">Component of the F(0) channel, it forms part of the peripheral stalk, linking F(1) to F(0). The b'-subunit is a diverged and duplicated form of b found in plants and photosynthetic bacteria.</text>
</comment>
<evidence type="ECO:0000256" key="10">
    <source>
        <dbReference type="ARBA" id="ARBA00025198"/>
    </source>
</evidence>
<evidence type="ECO:0000256" key="11">
    <source>
        <dbReference type="ARBA" id="ARBA00037847"/>
    </source>
</evidence>
<dbReference type="PANTHER" id="PTHR33445:SF2">
    <property type="entry name" value="ATP SYNTHASE SUBUNIT B', CHLOROPLASTIC"/>
    <property type="match status" value="1"/>
</dbReference>
<dbReference type="CDD" id="cd06503">
    <property type="entry name" value="ATP-synt_Fo_b"/>
    <property type="match status" value="1"/>
</dbReference>
<comment type="similarity">
    <text evidence="1 12 13">Belongs to the ATPase B chain family.</text>
</comment>
<dbReference type="InterPro" id="IPR002146">
    <property type="entry name" value="ATP_synth_b/b'su_bac/chlpt"/>
</dbReference>
<dbReference type="Pfam" id="PF00430">
    <property type="entry name" value="ATP-synt_B"/>
    <property type="match status" value="1"/>
</dbReference>
<comment type="function">
    <text evidence="10 12">F(1)F(0) ATP synthase produces ATP from ADP in the presence of a proton or sodium gradient. F-type ATPases consist of two structural domains, F(1) containing the extramembraneous catalytic core and F(0) containing the membrane proton channel, linked together by a central stalk and a peripheral stalk. During catalysis, ATP synthesis in the catalytic domain of F(1) is coupled via a rotary mechanism of the central stalk subunits to proton translocation.</text>
</comment>
<evidence type="ECO:0000256" key="7">
    <source>
        <dbReference type="ARBA" id="ARBA00023065"/>
    </source>
</evidence>
<dbReference type="HAMAP" id="MF_01398">
    <property type="entry name" value="ATP_synth_b_bprime"/>
    <property type="match status" value="1"/>
</dbReference>
<keyword evidence="6 12" id="KW-1133">Transmembrane helix</keyword>
<evidence type="ECO:0000256" key="2">
    <source>
        <dbReference type="ARBA" id="ARBA00022448"/>
    </source>
</evidence>
<evidence type="ECO:0000313" key="15">
    <source>
        <dbReference type="EMBL" id="MBW4546770.1"/>
    </source>
</evidence>
<dbReference type="NCBIfam" id="NF005607">
    <property type="entry name" value="PRK07353.1"/>
    <property type="match status" value="1"/>
</dbReference>
<keyword evidence="7 12" id="KW-0406">Ion transport</keyword>
<dbReference type="InterPro" id="IPR050059">
    <property type="entry name" value="ATP_synthase_B_chain"/>
</dbReference>
<name>A0A951PMN9_9CYAN</name>
<feature type="transmembrane region" description="Helical" evidence="12">
    <location>
        <begin position="31"/>
        <end position="51"/>
    </location>
</feature>
<reference evidence="15" key="1">
    <citation type="submission" date="2021-05" db="EMBL/GenBank/DDBJ databases">
        <authorList>
            <person name="Pietrasiak N."/>
            <person name="Ward R."/>
            <person name="Stajich J.E."/>
            <person name="Kurbessoian T."/>
        </authorList>
    </citation>
    <scope>NUCLEOTIDE SEQUENCE</scope>
    <source>
        <strain evidence="15">CPER-KK1</strain>
    </source>
</reference>
<evidence type="ECO:0000256" key="4">
    <source>
        <dbReference type="ARBA" id="ARBA00022692"/>
    </source>
</evidence>
<keyword evidence="12" id="KW-0793">Thylakoid</keyword>
<keyword evidence="5 12" id="KW-0375">Hydrogen ion transport</keyword>
<evidence type="ECO:0000256" key="8">
    <source>
        <dbReference type="ARBA" id="ARBA00023136"/>
    </source>
</evidence>
<dbReference type="InterPro" id="IPR034679">
    <property type="entry name" value="ATP_synth_b"/>
</dbReference>
<dbReference type="GO" id="GO:0046961">
    <property type="term" value="F:proton-transporting ATPase activity, rotational mechanism"/>
    <property type="evidence" value="ECO:0007669"/>
    <property type="project" value="TreeGrafter"/>
</dbReference>
<keyword evidence="2 12" id="KW-0813">Transport</keyword>
<evidence type="ECO:0000256" key="12">
    <source>
        <dbReference type="HAMAP-Rule" id="MF_01399"/>
    </source>
</evidence>
<keyword evidence="3 12" id="KW-0138">CF(0)</keyword>
<dbReference type="Proteomes" id="UP000753908">
    <property type="component" value="Unassembled WGS sequence"/>
</dbReference>
<keyword evidence="4 12" id="KW-0812">Transmembrane</keyword>
<proteinExistence type="inferred from homology"/>
<comment type="caution">
    <text evidence="15">The sequence shown here is derived from an EMBL/GenBank/DDBJ whole genome shotgun (WGS) entry which is preliminary data.</text>
</comment>
<evidence type="ECO:0000256" key="5">
    <source>
        <dbReference type="ARBA" id="ARBA00022781"/>
    </source>
</evidence>
<dbReference type="EMBL" id="JAHHIF010000029">
    <property type="protein sequence ID" value="MBW4546770.1"/>
    <property type="molecule type" value="Genomic_DNA"/>
</dbReference>
<evidence type="ECO:0000256" key="6">
    <source>
        <dbReference type="ARBA" id="ARBA00022989"/>
    </source>
</evidence>
<comment type="subunit">
    <text evidence="12">F-type ATPases have 2 components, F(1) - the catalytic core - and F(0) - the membrane proton channel. F(1) has five subunits: alpha(3), beta(3), gamma(1), delta(1), epsilon(1). F(0) has four main subunits: a(1), b(1), b'(1) and c(10-14). The alpha and beta chains form an alternating ring which encloses part of the gamma chain. F(1) is attached to F(0) by a central stalk formed by the gamma and epsilon chains, while a peripheral stalk is formed by the delta, b and b' chains.</text>
</comment>
<comment type="subcellular location">
    <subcellularLocation>
        <location evidence="12">Cellular thylakoid membrane</location>
        <topology evidence="12">Single-pass membrane protein</topology>
    </subcellularLocation>
    <subcellularLocation>
        <location evidence="11">Endomembrane system</location>
        <topology evidence="11">Single-pass membrane protein</topology>
    </subcellularLocation>
</comment>
<dbReference type="GO" id="GO:0031676">
    <property type="term" value="C:plasma membrane-derived thylakoid membrane"/>
    <property type="evidence" value="ECO:0007669"/>
    <property type="project" value="UniProtKB-SubCell"/>
</dbReference>
<feature type="coiled-coil region" evidence="14">
    <location>
        <begin position="69"/>
        <end position="155"/>
    </location>
</feature>
<dbReference type="HAMAP" id="MF_01399">
    <property type="entry name" value="ATP_synth_bprime"/>
    <property type="match status" value="1"/>
</dbReference>
<sequence length="167" mass="18649">MTHWTILLAVETAEAATEAAKEGGLFDFDATLPIMAIQFLLLVVVLNVVFYKPLSKSIDGRDDYIRKNLLESRERLAKAENLAKQYEQELGETRRKSQATIAAAQADAQKVAAQKIAQAQAEAQAQREQAQREIEQQKAEALTSLEQEVDALSRQILEKLLGRELVK</sequence>
<dbReference type="GO" id="GO:0012505">
    <property type="term" value="C:endomembrane system"/>
    <property type="evidence" value="ECO:0007669"/>
    <property type="project" value="UniProtKB-SubCell"/>
</dbReference>
<organism evidence="15 16">
    <name type="scientific">Symplocastrum torsivum CPER-KK1</name>
    <dbReference type="NCBI Taxonomy" id="450513"/>
    <lineage>
        <taxon>Bacteria</taxon>
        <taxon>Bacillati</taxon>
        <taxon>Cyanobacteriota</taxon>
        <taxon>Cyanophyceae</taxon>
        <taxon>Oscillatoriophycideae</taxon>
        <taxon>Oscillatoriales</taxon>
        <taxon>Microcoleaceae</taxon>
        <taxon>Symplocastrum</taxon>
    </lineage>
</organism>
<evidence type="ECO:0000313" key="16">
    <source>
        <dbReference type="Proteomes" id="UP000753908"/>
    </source>
</evidence>
<keyword evidence="8 12" id="KW-0472">Membrane</keyword>
<evidence type="ECO:0000256" key="14">
    <source>
        <dbReference type="SAM" id="Coils"/>
    </source>
</evidence>
<dbReference type="PANTHER" id="PTHR33445">
    <property type="entry name" value="ATP SYNTHASE SUBUNIT B', CHLOROPLASTIC"/>
    <property type="match status" value="1"/>
</dbReference>
<protein>
    <recommendedName>
        <fullName evidence="12">ATP synthase subunit b'</fullName>
    </recommendedName>
    <alternativeName>
        <fullName evidence="12">ATP synthase F(0) sector subunit b'</fullName>
    </alternativeName>
    <alternativeName>
        <fullName evidence="12">ATPase subunit II</fullName>
    </alternativeName>
    <alternativeName>
        <fullName evidence="12">F-type ATPase subunit b'</fullName>
        <shortName evidence="12">F-ATPase subunit b'</shortName>
    </alternativeName>
</protein>
<dbReference type="AlphaFoldDB" id="A0A951PMN9"/>
<evidence type="ECO:0000256" key="13">
    <source>
        <dbReference type="RuleBase" id="RU003848"/>
    </source>
</evidence>
<gene>
    <name evidence="12" type="primary">atpF2</name>
    <name evidence="12" type="synonym">atpG</name>
    <name evidence="15" type="ORF">KME25_20345</name>
</gene>
<accession>A0A951PMN9</accession>
<evidence type="ECO:0000256" key="3">
    <source>
        <dbReference type="ARBA" id="ARBA00022547"/>
    </source>
</evidence>
<keyword evidence="9 12" id="KW-0066">ATP synthesis</keyword>
<evidence type="ECO:0000256" key="1">
    <source>
        <dbReference type="ARBA" id="ARBA00005513"/>
    </source>
</evidence>
<evidence type="ECO:0000256" key="9">
    <source>
        <dbReference type="ARBA" id="ARBA00023310"/>
    </source>
</evidence>
<reference evidence="15" key="2">
    <citation type="journal article" date="2022" name="Microbiol. Resour. Announc.">
        <title>Metagenome Sequencing to Explore Phylogenomics of Terrestrial Cyanobacteria.</title>
        <authorList>
            <person name="Ward R.D."/>
            <person name="Stajich J.E."/>
            <person name="Johansen J.R."/>
            <person name="Huntemann M."/>
            <person name="Clum A."/>
            <person name="Foster B."/>
            <person name="Foster B."/>
            <person name="Roux S."/>
            <person name="Palaniappan K."/>
            <person name="Varghese N."/>
            <person name="Mukherjee S."/>
            <person name="Reddy T.B.K."/>
            <person name="Daum C."/>
            <person name="Copeland A."/>
            <person name="Chen I.A."/>
            <person name="Ivanova N.N."/>
            <person name="Kyrpides N.C."/>
            <person name="Shapiro N."/>
            <person name="Eloe-Fadrosh E.A."/>
            <person name="Pietrasiak N."/>
        </authorList>
    </citation>
    <scope>NUCLEOTIDE SEQUENCE</scope>
    <source>
        <strain evidence="15">CPER-KK1</strain>
    </source>
</reference>
<keyword evidence="14" id="KW-0175">Coiled coil</keyword>
<dbReference type="GO" id="GO:0046933">
    <property type="term" value="F:proton-transporting ATP synthase activity, rotational mechanism"/>
    <property type="evidence" value="ECO:0007669"/>
    <property type="project" value="UniProtKB-UniRule"/>
</dbReference>
<dbReference type="GO" id="GO:0045259">
    <property type="term" value="C:proton-transporting ATP synthase complex"/>
    <property type="evidence" value="ECO:0007669"/>
    <property type="project" value="UniProtKB-KW"/>
</dbReference>